<keyword evidence="2" id="KW-1185">Reference proteome</keyword>
<dbReference type="OrthoDB" id="5125733at2759"/>
<reference evidence="1 2" key="1">
    <citation type="submission" date="2017-06" db="EMBL/GenBank/DDBJ databases">
        <title>Comparative genomic analysis of Ambrosia Fusariam Clade fungi.</title>
        <authorList>
            <person name="Stajich J.E."/>
            <person name="Carrillo J."/>
            <person name="Kijimoto T."/>
            <person name="Eskalen A."/>
            <person name="O'Donnell K."/>
            <person name="Kasson M."/>
        </authorList>
    </citation>
    <scope>NUCLEOTIDE SEQUENCE [LARGE SCALE GENOMIC DNA]</scope>
    <source>
        <strain evidence="1 2">NRRL62584</strain>
    </source>
</reference>
<dbReference type="AlphaFoldDB" id="A0A428PHI4"/>
<name>A0A428PHI4_9HYPO</name>
<evidence type="ECO:0000313" key="1">
    <source>
        <dbReference type="EMBL" id="RSL52522.1"/>
    </source>
</evidence>
<evidence type="ECO:0000313" key="2">
    <source>
        <dbReference type="Proteomes" id="UP000288168"/>
    </source>
</evidence>
<comment type="caution">
    <text evidence="1">The sequence shown here is derived from an EMBL/GenBank/DDBJ whole genome shotgun (WGS) entry which is preliminary data.</text>
</comment>
<gene>
    <name evidence="1" type="ORF">CEP54_010856</name>
</gene>
<organism evidence="1 2">
    <name type="scientific">Fusarium duplospermum</name>
    <dbReference type="NCBI Taxonomy" id="1325734"/>
    <lineage>
        <taxon>Eukaryota</taxon>
        <taxon>Fungi</taxon>
        <taxon>Dikarya</taxon>
        <taxon>Ascomycota</taxon>
        <taxon>Pezizomycotina</taxon>
        <taxon>Sordariomycetes</taxon>
        <taxon>Hypocreomycetidae</taxon>
        <taxon>Hypocreales</taxon>
        <taxon>Nectriaceae</taxon>
        <taxon>Fusarium</taxon>
        <taxon>Fusarium solani species complex</taxon>
    </lineage>
</organism>
<accession>A0A428PHI4</accession>
<protein>
    <submittedName>
        <fullName evidence="1">Uncharacterized protein</fullName>
    </submittedName>
</protein>
<dbReference type="Proteomes" id="UP000288168">
    <property type="component" value="Unassembled WGS sequence"/>
</dbReference>
<sequence length="69" mass="7914">MGAVTGGVLEIRGHLTQVMKEDLYREHGRIDYKMDSSSLSPNLRSYRRKQSPRLWNRASYPNANTVAFS</sequence>
<dbReference type="EMBL" id="NKCI01000134">
    <property type="protein sequence ID" value="RSL52522.1"/>
    <property type="molecule type" value="Genomic_DNA"/>
</dbReference>
<proteinExistence type="predicted"/>